<evidence type="ECO:0000313" key="5">
    <source>
        <dbReference type="Proteomes" id="UP000184074"/>
    </source>
</evidence>
<gene>
    <name evidence="4" type="ORF">SAMN05444003_0878</name>
</gene>
<evidence type="ECO:0000256" key="2">
    <source>
        <dbReference type="SAM" id="Phobius"/>
    </source>
</evidence>
<keyword evidence="2" id="KW-1133">Transmembrane helix</keyword>
<dbReference type="Proteomes" id="UP000184074">
    <property type="component" value="Unassembled WGS sequence"/>
</dbReference>
<keyword evidence="2" id="KW-0812">Transmembrane</keyword>
<organism evidence="4 5">
    <name type="scientific">Cognatiyoonia sediminum</name>
    <dbReference type="NCBI Taxonomy" id="1508389"/>
    <lineage>
        <taxon>Bacteria</taxon>
        <taxon>Pseudomonadati</taxon>
        <taxon>Pseudomonadota</taxon>
        <taxon>Alphaproteobacteria</taxon>
        <taxon>Rhodobacterales</taxon>
        <taxon>Paracoccaceae</taxon>
        <taxon>Cognatiyoonia</taxon>
    </lineage>
</organism>
<proteinExistence type="predicted"/>
<evidence type="ECO:0000256" key="3">
    <source>
        <dbReference type="SAM" id="SignalP"/>
    </source>
</evidence>
<accession>A0A1M5MKK0</accession>
<dbReference type="RefSeq" id="WP_072899586.1">
    <property type="nucleotide sequence ID" value="NZ_FQXB01000001.1"/>
</dbReference>
<evidence type="ECO:0000313" key="4">
    <source>
        <dbReference type="EMBL" id="SHG77781.1"/>
    </source>
</evidence>
<keyword evidence="2" id="KW-0472">Membrane</keyword>
<feature type="chain" id="PRO_5012386761" evidence="3">
    <location>
        <begin position="28"/>
        <end position="335"/>
    </location>
</feature>
<keyword evidence="5" id="KW-1185">Reference proteome</keyword>
<evidence type="ECO:0000256" key="1">
    <source>
        <dbReference type="SAM" id="MobiDB-lite"/>
    </source>
</evidence>
<reference evidence="4 5" key="1">
    <citation type="submission" date="2016-11" db="EMBL/GenBank/DDBJ databases">
        <authorList>
            <person name="Jaros S."/>
            <person name="Januszkiewicz K."/>
            <person name="Wedrychowicz H."/>
        </authorList>
    </citation>
    <scope>NUCLEOTIDE SEQUENCE [LARGE SCALE GENOMIC DNA]</scope>
    <source>
        <strain evidence="4 5">DSM 28715</strain>
    </source>
</reference>
<dbReference type="EMBL" id="FQXB01000001">
    <property type="protein sequence ID" value="SHG77781.1"/>
    <property type="molecule type" value="Genomic_DNA"/>
</dbReference>
<name>A0A1M5MKK0_9RHOB</name>
<feature type="transmembrane region" description="Helical" evidence="2">
    <location>
        <begin position="308"/>
        <end position="328"/>
    </location>
</feature>
<dbReference type="AlphaFoldDB" id="A0A1M5MKK0"/>
<feature type="region of interest" description="Disordered" evidence="1">
    <location>
        <begin position="129"/>
        <end position="152"/>
    </location>
</feature>
<feature type="signal peptide" evidence="3">
    <location>
        <begin position="1"/>
        <end position="27"/>
    </location>
</feature>
<protein>
    <submittedName>
        <fullName evidence="4">VPLPA-CTERM protein sorting domain-containing protein</fullName>
    </submittedName>
</protein>
<keyword evidence="3" id="KW-0732">Signal</keyword>
<dbReference type="STRING" id="1508389.SAMN05444003_0878"/>
<feature type="compositionally biased region" description="Polar residues" evidence="1">
    <location>
        <begin position="132"/>
        <end position="144"/>
    </location>
</feature>
<sequence length="335" mass="37075">MKGKRFTLIISALIGFLAMVASGPLSAATFALTEDIQLENVSAARSIETRNIYQINFTARTPRFLSPLEVLENAKDEPEKLLEIKHWLATERKVIFRLLQRNGRFTDVDDPRIRWYRTKTSETEIGFRPEETSTSEVSFPTGNALSWPDLEDGEEKTSNLTTFVVREQDSTCGFPNDFYNVALSSSEQGGLAWLRTATFQPAAPSQPRTPKISGVTWLNMSMPHVVGYAMGGEDHSSVPESQRLSFGATTNSEDSTISGFKQPRDIFRCRVYASDETASFNPPDFTSPFIRAAFPTFRTSSAPNSPEAVPLPAGAALLLSALLGLFVFRKTPRSA</sequence>